<accession>A0ABR8AFZ0</accession>
<keyword evidence="2" id="KW-1185">Reference proteome</keyword>
<dbReference type="RefSeq" id="WP_190547774.1">
    <property type="nucleotide sequence ID" value="NZ_JACJQH010000050.1"/>
</dbReference>
<sequence>MVLIFAFFDDCDRDNQLRLIARLLVFNLLYSFPIDLRMFKNFSFEKCFFLLHQYNHCQASVTVTKTVTAIKSPVAEDYSR</sequence>
<comment type="caution">
    <text evidence="1">The sequence shown here is derived from an EMBL/GenBank/DDBJ whole genome shotgun (WGS) entry which is preliminary data.</text>
</comment>
<evidence type="ECO:0000313" key="2">
    <source>
        <dbReference type="Proteomes" id="UP000658514"/>
    </source>
</evidence>
<organism evidence="1 2">
    <name type="scientific">Calothrix parietina FACHB-288</name>
    <dbReference type="NCBI Taxonomy" id="2692896"/>
    <lineage>
        <taxon>Bacteria</taxon>
        <taxon>Bacillati</taxon>
        <taxon>Cyanobacteriota</taxon>
        <taxon>Cyanophyceae</taxon>
        <taxon>Nostocales</taxon>
        <taxon>Calotrichaceae</taxon>
        <taxon>Calothrix</taxon>
    </lineage>
</organism>
<dbReference type="Proteomes" id="UP000658514">
    <property type="component" value="Unassembled WGS sequence"/>
</dbReference>
<proteinExistence type="predicted"/>
<gene>
    <name evidence="1" type="ORF">H6G24_26305</name>
</gene>
<dbReference type="EMBL" id="JACJQH010000050">
    <property type="protein sequence ID" value="MBD2198951.1"/>
    <property type="molecule type" value="Genomic_DNA"/>
</dbReference>
<evidence type="ECO:0000313" key="1">
    <source>
        <dbReference type="EMBL" id="MBD2198951.1"/>
    </source>
</evidence>
<protein>
    <recommendedName>
        <fullName evidence="3">Transposase</fullName>
    </recommendedName>
</protein>
<evidence type="ECO:0008006" key="3">
    <source>
        <dbReference type="Google" id="ProtNLM"/>
    </source>
</evidence>
<reference evidence="1 2" key="1">
    <citation type="journal article" date="2020" name="ISME J.">
        <title>Comparative genomics reveals insights into cyanobacterial evolution and habitat adaptation.</title>
        <authorList>
            <person name="Chen M.Y."/>
            <person name="Teng W.K."/>
            <person name="Zhao L."/>
            <person name="Hu C.X."/>
            <person name="Zhou Y.K."/>
            <person name="Han B.P."/>
            <person name="Song L.R."/>
            <person name="Shu W.S."/>
        </authorList>
    </citation>
    <scope>NUCLEOTIDE SEQUENCE [LARGE SCALE GENOMIC DNA]</scope>
    <source>
        <strain evidence="1 2">FACHB-288</strain>
    </source>
</reference>
<name>A0ABR8AFZ0_9CYAN</name>